<sequence length="67" mass="7790">MCLWTADTVRVYFICARSEVETLTPTTTLLELYFVLESLLATKKKLLPKKKPSYCSAFRRTMPISER</sequence>
<dbReference type="EMBL" id="CAQQ02066426">
    <property type="status" value="NOT_ANNOTATED_CDS"/>
    <property type="molecule type" value="Genomic_DNA"/>
</dbReference>
<keyword evidence="2" id="KW-1185">Reference proteome</keyword>
<organism evidence="1 2">
    <name type="scientific">Megaselia scalaris</name>
    <name type="common">Humpbacked fly</name>
    <name type="synonym">Phora scalaris</name>
    <dbReference type="NCBI Taxonomy" id="36166"/>
    <lineage>
        <taxon>Eukaryota</taxon>
        <taxon>Metazoa</taxon>
        <taxon>Ecdysozoa</taxon>
        <taxon>Arthropoda</taxon>
        <taxon>Hexapoda</taxon>
        <taxon>Insecta</taxon>
        <taxon>Pterygota</taxon>
        <taxon>Neoptera</taxon>
        <taxon>Endopterygota</taxon>
        <taxon>Diptera</taxon>
        <taxon>Brachycera</taxon>
        <taxon>Muscomorpha</taxon>
        <taxon>Platypezoidea</taxon>
        <taxon>Phoridae</taxon>
        <taxon>Megaseliini</taxon>
        <taxon>Megaselia</taxon>
    </lineage>
</organism>
<dbReference type="AlphaFoldDB" id="T1GWY6"/>
<dbReference type="EMBL" id="CAQQ02066425">
    <property type="status" value="NOT_ANNOTATED_CDS"/>
    <property type="molecule type" value="Genomic_DNA"/>
</dbReference>
<dbReference type="EnsemblMetazoa" id="MESCA008321-RA">
    <property type="protein sequence ID" value="MESCA008321-PA"/>
    <property type="gene ID" value="MESCA008321"/>
</dbReference>
<dbReference type="EMBL" id="CAQQ02066424">
    <property type="status" value="NOT_ANNOTATED_CDS"/>
    <property type="molecule type" value="Genomic_DNA"/>
</dbReference>
<evidence type="ECO:0000313" key="1">
    <source>
        <dbReference type="EnsemblMetazoa" id="MESCA008321-PA"/>
    </source>
</evidence>
<dbReference type="HOGENOM" id="CLU_2815357_0_0_1"/>
<reference evidence="2" key="1">
    <citation type="submission" date="2013-02" db="EMBL/GenBank/DDBJ databases">
        <authorList>
            <person name="Hughes D."/>
        </authorList>
    </citation>
    <scope>NUCLEOTIDE SEQUENCE</scope>
    <source>
        <strain>Durham</strain>
        <strain evidence="2">NC isolate 2 -- Noor lab</strain>
    </source>
</reference>
<protein>
    <submittedName>
        <fullName evidence="1">Uncharacterized protein</fullName>
    </submittedName>
</protein>
<accession>T1GWY6</accession>
<name>T1GWY6_MEGSC</name>
<proteinExistence type="predicted"/>
<evidence type="ECO:0000313" key="2">
    <source>
        <dbReference type="Proteomes" id="UP000015102"/>
    </source>
</evidence>
<dbReference type="Proteomes" id="UP000015102">
    <property type="component" value="Unassembled WGS sequence"/>
</dbReference>
<reference evidence="1" key="2">
    <citation type="submission" date="2015-06" db="UniProtKB">
        <authorList>
            <consortium name="EnsemblMetazoa"/>
        </authorList>
    </citation>
    <scope>IDENTIFICATION</scope>
</reference>